<dbReference type="Proteomes" id="UP001631969">
    <property type="component" value="Unassembled WGS sequence"/>
</dbReference>
<protein>
    <submittedName>
        <fullName evidence="1">MDR family MFS transporter</fullName>
    </submittedName>
</protein>
<proteinExistence type="predicted"/>
<dbReference type="EMBL" id="JBJURJ010000015">
    <property type="protein sequence ID" value="MFM9330819.1"/>
    <property type="molecule type" value="Genomic_DNA"/>
</dbReference>
<keyword evidence="2" id="KW-1185">Reference proteome</keyword>
<evidence type="ECO:0000313" key="2">
    <source>
        <dbReference type="Proteomes" id="UP001631969"/>
    </source>
</evidence>
<organism evidence="1 2">
    <name type="scientific">Paenibacillus mesotrionivorans</name>
    <dbReference type="NCBI Taxonomy" id="3160968"/>
    <lineage>
        <taxon>Bacteria</taxon>
        <taxon>Bacillati</taxon>
        <taxon>Bacillota</taxon>
        <taxon>Bacilli</taxon>
        <taxon>Bacillales</taxon>
        <taxon>Paenibacillaceae</taxon>
        <taxon>Paenibacillus</taxon>
    </lineage>
</organism>
<reference evidence="1" key="1">
    <citation type="submission" date="2024-12" db="EMBL/GenBank/DDBJ databases">
        <authorList>
            <person name="Wu N."/>
        </authorList>
    </citation>
    <scope>NUCLEOTIDE SEQUENCE</scope>
    <source>
        <strain evidence="1">P15</strain>
    </source>
</reference>
<accession>A0ACC7P3K4</accession>
<comment type="caution">
    <text evidence="1">The sequence shown here is derived from an EMBL/GenBank/DDBJ whole genome shotgun (WGS) entry which is preliminary data.</text>
</comment>
<evidence type="ECO:0000313" key="1">
    <source>
        <dbReference type="EMBL" id="MFM9330819.1"/>
    </source>
</evidence>
<sequence>MSMKKQTAKLDPIPKGIMNVAWILVLGAIMPLLDSTMVNIAINHLSQDFRIGLDSVQWAITGYVLAMAISVPLAGWAALRFNGKWLMVGANGVFLATSIGAGLSGSIQALILFRIVQGLSAGFIMTLLTTLVVQIAGSERMGRLMSTVGIPMVLGPILGPVIGALLVQFYSWRYIFLINIPIGLIAITLMILKLPTFTPVNPKAKSDFAGIFLLGGSSAALIYGISQAAKNTVLTNGTTVGYVMAGVVILLVYLIYAAFKKEQAILPLGLFKSKSFSAVMAGLFLSSIATNGPMLLLPLFFQNVKGFSVLSVGLILIPQGIGMLIARPLIGKLTDRWGARYVVLASLFLAVAGTVPFLFFHEGSSLVQIGVALFIRGTGIGGIAIPLMTDGYTGMVKEEIAQASVGTRLMQNIGGAFGSAVVATAVSHSMQGQTPTIPLLTAAYQDGFMLTLILSIVMLLPALFLTNKTSAANRKPDSQGIGELKESRST</sequence>
<name>A0ACC7P3K4_9BACL</name>
<gene>
    <name evidence="1" type="ORF">ACI1P1_21245</name>
</gene>